<evidence type="ECO:0000313" key="3">
    <source>
        <dbReference type="Proteomes" id="UP000283509"/>
    </source>
</evidence>
<dbReference type="AlphaFoldDB" id="A0A423U011"/>
<keyword evidence="3" id="KW-1185">Reference proteome</keyword>
<evidence type="ECO:0000313" key="2">
    <source>
        <dbReference type="EMBL" id="ROT82014.1"/>
    </source>
</evidence>
<organism evidence="2 3">
    <name type="scientific">Penaeus vannamei</name>
    <name type="common">Whiteleg shrimp</name>
    <name type="synonym">Litopenaeus vannamei</name>
    <dbReference type="NCBI Taxonomy" id="6689"/>
    <lineage>
        <taxon>Eukaryota</taxon>
        <taxon>Metazoa</taxon>
        <taxon>Ecdysozoa</taxon>
        <taxon>Arthropoda</taxon>
        <taxon>Crustacea</taxon>
        <taxon>Multicrustacea</taxon>
        <taxon>Malacostraca</taxon>
        <taxon>Eumalacostraca</taxon>
        <taxon>Eucarida</taxon>
        <taxon>Decapoda</taxon>
        <taxon>Dendrobranchiata</taxon>
        <taxon>Penaeoidea</taxon>
        <taxon>Penaeidae</taxon>
        <taxon>Penaeus</taxon>
    </lineage>
</organism>
<dbReference type="Proteomes" id="UP000283509">
    <property type="component" value="Unassembled WGS sequence"/>
</dbReference>
<feature type="compositionally biased region" description="Pro residues" evidence="1">
    <location>
        <begin position="186"/>
        <end position="195"/>
    </location>
</feature>
<comment type="caution">
    <text evidence="2">The sequence shown here is derived from an EMBL/GenBank/DDBJ whole genome shotgun (WGS) entry which is preliminary data.</text>
</comment>
<reference evidence="2 3" key="1">
    <citation type="submission" date="2018-04" db="EMBL/GenBank/DDBJ databases">
        <authorList>
            <person name="Zhang X."/>
            <person name="Yuan J."/>
            <person name="Li F."/>
            <person name="Xiang J."/>
        </authorList>
    </citation>
    <scope>NUCLEOTIDE SEQUENCE [LARGE SCALE GENOMIC DNA]</scope>
    <source>
        <tissue evidence="2">Muscle</tissue>
    </source>
</reference>
<gene>
    <name evidence="2" type="ORF">C7M84_024824</name>
</gene>
<feature type="compositionally biased region" description="Basic and acidic residues" evidence="1">
    <location>
        <begin position="64"/>
        <end position="90"/>
    </location>
</feature>
<reference evidence="2 3" key="2">
    <citation type="submission" date="2019-01" db="EMBL/GenBank/DDBJ databases">
        <title>The decoding of complex shrimp genome reveals the adaptation for benthos swimmer, frequently molting mechanism and breeding impact on genome.</title>
        <authorList>
            <person name="Sun Y."/>
            <person name="Gao Y."/>
            <person name="Yu Y."/>
        </authorList>
    </citation>
    <scope>NUCLEOTIDE SEQUENCE [LARGE SCALE GENOMIC DNA]</scope>
    <source>
        <tissue evidence="2">Muscle</tissue>
    </source>
</reference>
<proteinExistence type="predicted"/>
<name>A0A423U011_PENVA</name>
<feature type="region of interest" description="Disordered" evidence="1">
    <location>
        <begin position="52"/>
        <end position="91"/>
    </location>
</feature>
<dbReference type="EMBL" id="QCYY01000895">
    <property type="protein sequence ID" value="ROT82014.1"/>
    <property type="molecule type" value="Genomic_DNA"/>
</dbReference>
<feature type="region of interest" description="Disordered" evidence="1">
    <location>
        <begin position="175"/>
        <end position="251"/>
    </location>
</feature>
<evidence type="ECO:0000256" key="1">
    <source>
        <dbReference type="SAM" id="MobiDB-lite"/>
    </source>
</evidence>
<feature type="compositionally biased region" description="Polar residues" evidence="1">
    <location>
        <begin position="218"/>
        <end position="231"/>
    </location>
</feature>
<accession>A0A423U011</accession>
<protein>
    <submittedName>
        <fullName evidence="2">Uncharacterized protein</fullName>
    </submittedName>
</protein>
<dbReference type="OrthoDB" id="6371863at2759"/>
<sequence length="268" mass="28950">MHKLDKESYTCSITCSQGRLLEMGEQTHLGLMAGRDTPLKAEVDDYEMVSLENGRESPSSLKNSPEEGRHDHHAGVGADSGRDSPLKPDSEGMVLEGEDVLAKLREQVSSAKLLTQGISNNNHINSLYDRLHTLLQGKMAKGEDGEGGEDSRDLVLRAEALQRQRESLLSSPQALMNAMRGGGPPSLVPPGPHLPFIPSTVGLPPTSQMPPTPGSAGSRDSSGNGTRTPSHTPEPHQSQQSWSFEEQFKQVSPSLSIRLTALCRTSDR</sequence>